<gene>
    <name evidence="1" type="ORF">NZD89_16860</name>
</gene>
<evidence type="ECO:0000313" key="2">
    <source>
        <dbReference type="Proteomes" id="UP001164761"/>
    </source>
</evidence>
<keyword evidence="2" id="KW-1185">Reference proteome</keyword>
<dbReference type="RefSeq" id="WP_268003955.1">
    <property type="nucleotide sequence ID" value="NZ_BSUT01000001.1"/>
</dbReference>
<proteinExistence type="predicted"/>
<dbReference type="EMBL" id="CP104067">
    <property type="protein sequence ID" value="WAH40057.1"/>
    <property type="molecule type" value="Genomic_DNA"/>
</dbReference>
<accession>A0ABY6ZBZ5</accession>
<reference evidence="1" key="1">
    <citation type="submission" date="2022-08" db="EMBL/GenBank/DDBJ databases">
        <title>Alicyclobacillus fastidiosus DSM 17978, complete genome.</title>
        <authorList>
            <person name="Wang Q."/>
            <person name="Cai R."/>
            <person name="Wang Z."/>
        </authorList>
    </citation>
    <scope>NUCLEOTIDE SEQUENCE</scope>
    <source>
        <strain evidence="1">DSM 17978</strain>
    </source>
</reference>
<organism evidence="1 2">
    <name type="scientific">Alicyclobacillus fastidiosus</name>
    <dbReference type="NCBI Taxonomy" id="392011"/>
    <lineage>
        <taxon>Bacteria</taxon>
        <taxon>Bacillati</taxon>
        <taxon>Bacillota</taxon>
        <taxon>Bacilli</taxon>
        <taxon>Bacillales</taxon>
        <taxon>Alicyclobacillaceae</taxon>
        <taxon>Alicyclobacillus</taxon>
    </lineage>
</organism>
<dbReference type="Proteomes" id="UP001164761">
    <property type="component" value="Chromosome"/>
</dbReference>
<sequence>MKTITKFVGLDVSKENIAVAVADEGRGEPRYIGMFPHTVEAVRSLVHRLSAGIKSIEWTPQNREIISFNILI</sequence>
<protein>
    <submittedName>
        <fullName evidence="1">IS110 family transposase</fullName>
    </submittedName>
</protein>
<name>A0ABY6ZBZ5_9BACL</name>
<evidence type="ECO:0000313" key="1">
    <source>
        <dbReference type="EMBL" id="WAH40057.1"/>
    </source>
</evidence>